<keyword evidence="11" id="KW-1185">Reference proteome</keyword>
<dbReference type="GO" id="GO:0005886">
    <property type="term" value="C:plasma membrane"/>
    <property type="evidence" value="ECO:0007669"/>
    <property type="project" value="UniProtKB-SubCell"/>
</dbReference>
<dbReference type="Pfam" id="PF02653">
    <property type="entry name" value="BPD_transp_2"/>
    <property type="match status" value="1"/>
</dbReference>
<dbReference type="GO" id="GO:0022857">
    <property type="term" value="F:transmembrane transporter activity"/>
    <property type="evidence" value="ECO:0007669"/>
    <property type="project" value="InterPro"/>
</dbReference>
<feature type="transmembrane region" description="Helical" evidence="9">
    <location>
        <begin position="56"/>
        <end position="79"/>
    </location>
</feature>
<evidence type="ECO:0000256" key="6">
    <source>
        <dbReference type="ARBA" id="ARBA00022989"/>
    </source>
</evidence>
<feature type="transmembrane region" description="Helical" evidence="9">
    <location>
        <begin position="140"/>
        <end position="159"/>
    </location>
</feature>
<evidence type="ECO:0000256" key="7">
    <source>
        <dbReference type="ARBA" id="ARBA00023136"/>
    </source>
</evidence>
<feature type="transmembrane region" description="Helical" evidence="9">
    <location>
        <begin position="30"/>
        <end position="50"/>
    </location>
</feature>
<evidence type="ECO:0008006" key="12">
    <source>
        <dbReference type="Google" id="ProtNLM"/>
    </source>
</evidence>
<reference evidence="10 11" key="1">
    <citation type="submission" date="2019-11" db="EMBL/GenBank/DDBJ databases">
        <authorList>
            <person name="Jiang L.-Q."/>
        </authorList>
    </citation>
    <scope>NUCLEOTIDE SEQUENCE [LARGE SCALE GENOMIC DNA]</scope>
    <source>
        <strain evidence="10 11">YIM 132087</strain>
    </source>
</reference>
<keyword evidence="7 9" id="KW-0472">Membrane</keyword>
<gene>
    <name evidence="10" type="ORF">GIS00_18540</name>
</gene>
<evidence type="ECO:0000313" key="10">
    <source>
        <dbReference type="EMBL" id="MTD15937.1"/>
    </source>
</evidence>
<accession>A0A7K1FP69</accession>
<organism evidence="10 11">
    <name type="scientific">Nakamurella alba</name>
    <dbReference type="NCBI Taxonomy" id="2665158"/>
    <lineage>
        <taxon>Bacteria</taxon>
        <taxon>Bacillati</taxon>
        <taxon>Actinomycetota</taxon>
        <taxon>Actinomycetes</taxon>
        <taxon>Nakamurellales</taxon>
        <taxon>Nakamurellaceae</taxon>
        <taxon>Nakamurella</taxon>
    </lineage>
</organism>
<feature type="transmembrane region" description="Helical" evidence="9">
    <location>
        <begin position="6"/>
        <end position="23"/>
    </location>
</feature>
<protein>
    <recommendedName>
        <fullName evidence="12">Branched-chain amino acid ABC transporter permease</fullName>
    </recommendedName>
</protein>
<keyword evidence="6 9" id="KW-1133">Transmembrane helix</keyword>
<sequence>MDAVFYMLVYGGLYGMVAMSFNVMYQPTNIFNFAQGSVVVIGALLASTLLAGHVPWLVALLAGMLAGGILAMVIDLVAIKPVLHRDAASHSWLITTLAVSLILDDLMGKIWGGEARLVPYPEPFSATFVVRSGGGGLSSYSFVLIIVPFLVLGILTWIYRTRMGRAVKAVAEERPGALLRGIDPVSLTRASWFLGGLIGSAAGILASPVMFASVTLGPMLLIKGFMCVAIGGVGSNKGALVAGYIIALAEGVMAARVNTALVPAATFAVLLVVLLIRPRGIFAEREVKRV</sequence>
<keyword evidence="2" id="KW-0813">Transport</keyword>
<dbReference type="InterPro" id="IPR052157">
    <property type="entry name" value="BCAA_transport_permease"/>
</dbReference>
<dbReference type="PANTHER" id="PTHR11795">
    <property type="entry name" value="BRANCHED-CHAIN AMINO ACID TRANSPORT SYSTEM PERMEASE PROTEIN LIVH"/>
    <property type="match status" value="1"/>
</dbReference>
<evidence type="ECO:0000256" key="9">
    <source>
        <dbReference type="SAM" id="Phobius"/>
    </source>
</evidence>
<evidence type="ECO:0000256" key="2">
    <source>
        <dbReference type="ARBA" id="ARBA00022448"/>
    </source>
</evidence>
<dbReference type="CDD" id="cd06582">
    <property type="entry name" value="TM_PBP1_LivH_like"/>
    <property type="match status" value="1"/>
</dbReference>
<evidence type="ECO:0000256" key="3">
    <source>
        <dbReference type="ARBA" id="ARBA00022475"/>
    </source>
</evidence>
<keyword evidence="5" id="KW-0029">Amino-acid transport</keyword>
<keyword evidence="3" id="KW-1003">Cell membrane</keyword>
<dbReference type="EMBL" id="WLYK01000008">
    <property type="protein sequence ID" value="MTD15937.1"/>
    <property type="molecule type" value="Genomic_DNA"/>
</dbReference>
<feature type="transmembrane region" description="Helical" evidence="9">
    <location>
        <begin position="259"/>
        <end position="276"/>
    </location>
</feature>
<name>A0A7K1FP69_9ACTN</name>
<evidence type="ECO:0000256" key="1">
    <source>
        <dbReference type="ARBA" id="ARBA00004651"/>
    </source>
</evidence>
<keyword evidence="4 9" id="KW-0812">Transmembrane</keyword>
<dbReference type="RefSeq" id="WP_154769936.1">
    <property type="nucleotide sequence ID" value="NZ_WLYK01000008.1"/>
</dbReference>
<comment type="subcellular location">
    <subcellularLocation>
        <location evidence="1">Cell membrane</location>
        <topology evidence="1">Multi-pass membrane protein</topology>
    </subcellularLocation>
</comment>
<comment type="similarity">
    <text evidence="8">Belongs to the binding-protein-dependent transport system permease family. LivHM subfamily.</text>
</comment>
<evidence type="ECO:0000256" key="4">
    <source>
        <dbReference type="ARBA" id="ARBA00022692"/>
    </source>
</evidence>
<dbReference type="Proteomes" id="UP000460221">
    <property type="component" value="Unassembled WGS sequence"/>
</dbReference>
<evidence type="ECO:0000313" key="11">
    <source>
        <dbReference type="Proteomes" id="UP000460221"/>
    </source>
</evidence>
<dbReference type="GO" id="GO:0006865">
    <property type="term" value="P:amino acid transport"/>
    <property type="evidence" value="ECO:0007669"/>
    <property type="project" value="UniProtKB-KW"/>
</dbReference>
<proteinExistence type="inferred from homology"/>
<feature type="transmembrane region" description="Helical" evidence="9">
    <location>
        <begin position="190"/>
        <end position="214"/>
    </location>
</feature>
<comment type="caution">
    <text evidence="10">The sequence shown here is derived from an EMBL/GenBank/DDBJ whole genome shotgun (WGS) entry which is preliminary data.</text>
</comment>
<dbReference type="InterPro" id="IPR001851">
    <property type="entry name" value="ABC_transp_permease"/>
</dbReference>
<dbReference type="AlphaFoldDB" id="A0A7K1FP69"/>
<feature type="transmembrane region" description="Helical" evidence="9">
    <location>
        <begin position="220"/>
        <end position="247"/>
    </location>
</feature>
<evidence type="ECO:0000256" key="8">
    <source>
        <dbReference type="ARBA" id="ARBA00037998"/>
    </source>
</evidence>
<evidence type="ECO:0000256" key="5">
    <source>
        <dbReference type="ARBA" id="ARBA00022970"/>
    </source>
</evidence>
<dbReference type="PANTHER" id="PTHR11795:SF449">
    <property type="entry name" value="BRANCHED-CHAIN AMINO ACID TRANSPORT PERMEASE PROTEIN LIVH-RELATED"/>
    <property type="match status" value="1"/>
</dbReference>